<keyword evidence="1" id="KW-0732">Signal</keyword>
<reference evidence="3 4" key="1">
    <citation type="submission" date="2020-08" db="EMBL/GenBank/DDBJ databases">
        <title>Genomic Encyclopedia of Type Strains, Phase IV (KMG-IV): sequencing the most valuable type-strain genomes for metagenomic binning, comparative biology and taxonomic classification.</title>
        <authorList>
            <person name="Goeker M."/>
        </authorList>
    </citation>
    <scope>NUCLEOTIDE SEQUENCE [LARGE SCALE GENOMIC DNA]</scope>
    <source>
        <strain evidence="3 4">DSM 103679</strain>
    </source>
</reference>
<feature type="domain" description="Cadherin-like beta-sandwich-like" evidence="2">
    <location>
        <begin position="752"/>
        <end position="837"/>
    </location>
</feature>
<dbReference type="RefSeq" id="WP_184653580.1">
    <property type="nucleotide sequence ID" value="NZ_JACHFR010000004.1"/>
</dbReference>
<organism evidence="3 4">
    <name type="scientific">Treponema rectale</name>
    <dbReference type="NCBI Taxonomy" id="744512"/>
    <lineage>
        <taxon>Bacteria</taxon>
        <taxon>Pseudomonadati</taxon>
        <taxon>Spirochaetota</taxon>
        <taxon>Spirochaetia</taxon>
        <taxon>Spirochaetales</taxon>
        <taxon>Treponemataceae</taxon>
        <taxon>Treponema</taxon>
    </lineage>
</organism>
<gene>
    <name evidence="3" type="ORF">HNP77_002363</name>
</gene>
<feature type="signal peptide" evidence="1">
    <location>
        <begin position="1"/>
        <end position="15"/>
    </location>
</feature>
<evidence type="ECO:0000259" key="2">
    <source>
        <dbReference type="Pfam" id="PF12733"/>
    </source>
</evidence>
<evidence type="ECO:0000313" key="4">
    <source>
        <dbReference type="Proteomes" id="UP000578697"/>
    </source>
</evidence>
<name>A0A840SGE2_9SPIR</name>
<dbReference type="Proteomes" id="UP000578697">
    <property type="component" value="Unassembled WGS sequence"/>
</dbReference>
<accession>A0A840SGE2</accession>
<dbReference type="InterPro" id="IPR025883">
    <property type="entry name" value="Cadherin-like_domain"/>
</dbReference>
<evidence type="ECO:0000256" key="1">
    <source>
        <dbReference type="SAM" id="SignalP"/>
    </source>
</evidence>
<feature type="chain" id="PRO_5032722518" description="Cadherin-like beta-sandwich-like domain-containing protein" evidence="1">
    <location>
        <begin position="16"/>
        <end position="1821"/>
    </location>
</feature>
<dbReference type="Pfam" id="PF12733">
    <property type="entry name" value="Cadherin-like"/>
    <property type="match status" value="1"/>
</dbReference>
<proteinExistence type="predicted"/>
<sequence length="1821" mass="196647">MKCTAKILTIITAFAAFTGFFSGCSSLFENIYNDDGTEKTGDDSLKPVASTNLEIDSGLVVIKNTDTAHNQITYSEEQSVYFVGAVPEGYEDYDVTYENGTNVTLLGKDDPVQFRCYTNDIHAVVTWSAVQTWKYVPETETCTFEDSDGNEITYSGIKGQYPQKLDEETEVNLVKVKSSDGSIVQADLPYGVTVVTCRVTADDDNYYSEYKIVLTKEYVITLADSSDESNVTDHGLVVLKATDPSRNAINYSSTVFNYEIGDSTGADTSLDLTGRDDPVVFKCYLLDDNAELAWKAVQTKKYVPVWDDNKGGVTDQYLEDLETPVEFSFINCDETYSGTSPYMQYISEENTSLRTDLPYGVTEVYATVTAYNTDEQGNLSEFVSQYKITLTKRYIITTASSSDTSAGDSGLVVMANGKDGNLINYSSTVLNYTVQNLTGANDPVNIRFYPEEPDYTVTSWTAVQTQEYVSKITEVENGSVTYTIQTAGEFKDLEQNTDLIEAGSLEVTETEGSSSGCTVLLGDLPYGTTVVTVTATSLDDEDSSTTYTVTLMKKRVSTKINIISSGSENLSTVTDNGLVVLSAEDDYSLNHISFDPDVTEYPLTVDASDNGTDGMKFRCYLADTDADLTWTVIQTKEFETVTSETTVTDDITGETYTQEYVSGQSETECANIIEYESTSDGINNEIAAMIPYGVTKVTATITSGGEETSTYSIILTRNIYDSSSSAGGNYSLLESLDVTIINSSDEEEAAAVLSPAFSPDVTTYTLTVDETADKLSIEAIAEAMGAEISDAAVITKYGTVPGTDGLTVELVGGKTRISFTVTDETGISRTYSIYVEKPEDGDTTLSSIIYTLEAGFANGVKGFTFDSSYSGSTESAAAKYAMTLSADSRVDVTELEFTAVPTNKRTSAWYGVSSSATELPEEWSSVFTKTSQASSALSQSVTLGDENTAAITRVLWIKTVSDEYYHRTSSGYESSKRADTTYHKVEITKAGDANTNLTALVVRATYETLGTNGEYNVSKILNLTSTADVAYTAAAKTVNVTTFADKLEFFVRPLDKDAPVYYTAVNTEHKNDSENTSFTGYAPEAVTLTEVDGECEYLADGSDGYYTFTLGQVSGGTGSVLDLPNGTTTVKICGITYKFVKPDLSTVSYGVKSSGSGGEGVYTPWTYYIYLPNTVSSLKMNLTTNQQNESIEVESCVQTADVNGTAVTESQDAGWTLHHYDVTEGENIVKWLINIGNASESIDGYNYVNGGNTLATELPVGTTTLKFKVSNGGSAGSSYQEYVYYIIRASDSESRLNSLSFAGTVPSAFASDWAAGMTGSTYYYLASTKAYAVDAGTLKVAAQAVSSGASVKITMRHSNGTDISADDDSITAASWTDETTVADGIYSVSYSHTMSGDDAGTLLFTVYVESEDGSSSRKYYMVVHVEADKTAQLNSLRIIQNGSDEDADSDNRTILGSSFSPETYTYTDLSASLNYIGSIIITPVKYSKATITETSLTMNGTDIVSDGSASVSDGVYTIPYDFYINNMGTTITVTYTVQAQDVSVEPVTYTASFDIPSYTVITETYKYTTTSEYSYEVPSEFEKGLGYRFGSVISDSSSPFVGKFGGIDIVGSSTLTSSDPVWYESSFGASGLQFVINIDGTNYGVQLNEEGVSEKFYKFSSSLVDVSECTGEEIPDVTLEVVPSFVYEGDTPYLQLTLNLTNNTGKEVLLGGAIDTLVGTLDESTDADNDSVEVVETNSGFTMNGKEYAFAVCLKNAYNVTDADNIWYGTYDGGSFINNMFDSSAESGLSSGEDSAATFSWNLGSDVSYSKTIRFTMGASE</sequence>
<dbReference type="EMBL" id="JACHFR010000004">
    <property type="protein sequence ID" value="MBB5219974.1"/>
    <property type="molecule type" value="Genomic_DNA"/>
</dbReference>
<dbReference type="PROSITE" id="PS51257">
    <property type="entry name" value="PROKAR_LIPOPROTEIN"/>
    <property type="match status" value="1"/>
</dbReference>
<comment type="caution">
    <text evidence="3">The sequence shown here is derived from an EMBL/GenBank/DDBJ whole genome shotgun (WGS) entry which is preliminary data.</text>
</comment>
<protein>
    <recommendedName>
        <fullName evidence="2">Cadherin-like beta-sandwich-like domain-containing protein</fullName>
    </recommendedName>
</protein>
<evidence type="ECO:0000313" key="3">
    <source>
        <dbReference type="EMBL" id="MBB5219974.1"/>
    </source>
</evidence>
<keyword evidence="4" id="KW-1185">Reference proteome</keyword>